<dbReference type="EMBL" id="ML211217">
    <property type="protein sequence ID" value="TFK86072.1"/>
    <property type="molecule type" value="Genomic_DNA"/>
</dbReference>
<proteinExistence type="predicted"/>
<dbReference type="InParanoid" id="A0A5C3P9T6"/>
<dbReference type="AlphaFoldDB" id="A0A5C3P9T6"/>
<evidence type="ECO:0000313" key="2">
    <source>
        <dbReference type="Proteomes" id="UP000308197"/>
    </source>
</evidence>
<feature type="non-terminal residue" evidence="1">
    <location>
        <position position="1"/>
    </location>
</feature>
<dbReference type="Proteomes" id="UP000308197">
    <property type="component" value="Unassembled WGS sequence"/>
</dbReference>
<name>A0A5C3P9T6_9APHY</name>
<evidence type="ECO:0000313" key="1">
    <source>
        <dbReference type="EMBL" id="TFK86072.1"/>
    </source>
</evidence>
<gene>
    <name evidence="1" type="ORF">K466DRAFT_566204</name>
</gene>
<keyword evidence="2" id="KW-1185">Reference proteome</keyword>
<protein>
    <submittedName>
        <fullName evidence="1">Uncharacterized protein</fullName>
    </submittedName>
</protein>
<sequence>IDNPSERPKSWIMVPTFDCAQPAPTSNRAKPRACEVYTPFCFKRKPRAPLPQKADLAQAALKVPVNLCVRIANAYESRVGVHPGTCFFPRGRVALTVGNNGMCPCDPSVFVMTSSLVPRDPLAQADVLVLRQLQLAVQGSSLLLSCTELPGNSTSFLNPRYRFSESAQ</sequence>
<accession>A0A5C3P9T6</accession>
<reference evidence="1 2" key="1">
    <citation type="journal article" date="2019" name="Nat. Ecol. Evol.">
        <title>Megaphylogeny resolves global patterns of mushroom evolution.</title>
        <authorList>
            <person name="Varga T."/>
            <person name="Krizsan K."/>
            <person name="Foldi C."/>
            <person name="Dima B."/>
            <person name="Sanchez-Garcia M."/>
            <person name="Sanchez-Ramirez S."/>
            <person name="Szollosi G.J."/>
            <person name="Szarkandi J.G."/>
            <person name="Papp V."/>
            <person name="Albert L."/>
            <person name="Andreopoulos W."/>
            <person name="Angelini C."/>
            <person name="Antonin V."/>
            <person name="Barry K.W."/>
            <person name="Bougher N.L."/>
            <person name="Buchanan P."/>
            <person name="Buyck B."/>
            <person name="Bense V."/>
            <person name="Catcheside P."/>
            <person name="Chovatia M."/>
            <person name="Cooper J."/>
            <person name="Damon W."/>
            <person name="Desjardin D."/>
            <person name="Finy P."/>
            <person name="Geml J."/>
            <person name="Haridas S."/>
            <person name="Hughes K."/>
            <person name="Justo A."/>
            <person name="Karasinski D."/>
            <person name="Kautmanova I."/>
            <person name="Kiss B."/>
            <person name="Kocsube S."/>
            <person name="Kotiranta H."/>
            <person name="LaButti K.M."/>
            <person name="Lechner B.E."/>
            <person name="Liimatainen K."/>
            <person name="Lipzen A."/>
            <person name="Lukacs Z."/>
            <person name="Mihaltcheva S."/>
            <person name="Morgado L.N."/>
            <person name="Niskanen T."/>
            <person name="Noordeloos M.E."/>
            <person name="Ohm R.A."/>
            <person name="Ortiz-Santana B."/>
            <person name="Ovrebo C."/>
            <person name="Racz N."/>
            <person name="Riley R."/>
            <person name="Savchenko A."/>
            <person name="Shiryaev A."/>
            <person name="Soop K."/>
            <person name="Spirin V."/>
            <person name="Szebenyi C."/>
            <person name="Tomsovsky M."/>
            <person name="Tulloss R.E."/>
            <person name="Uehling J."/>
            <person name="Grigoriev I.V."/>
            <person name="Vagvolgyi C."/>
            <person name="Papp T."/>
            <person name="Martin F.M."/>
            <person name="Miettinen O."/>
            <person name="Hibbett D.S."/>
            <person name="Nagy L.G."/>
        </authorList>
    </citation>
    <scope>NUCLEOTIDE SEQUENCE [LARGE SCALE GENOMIC DNA]</scope>
    <source>
        <strain evidence="1 2">HHB13444</strain>
    </source>
</reference>
<organism evidence="1 2">
    <name type="scientific">Polyporus arcularius HHB13444</name>
    <dbReference type="NCBI Taxonomy" id="1314778"/>
    <lineage>
        <taxon>Eukaryota</taxon>
        <taxon>Fungi</taxon>
        <taxon>Dikarya</taxon>
        <taxon>Basidiomycota</taxon>
        <taxon>Agaricomycotina</taxon>
        <taxon>Agaricomycetes</taxon>
        <taxon>Polyporales</taxon>
        <taxon>Polyporaceae</taxon>
        <taxon>Polyporus</taxon>
    </lineage>
</organism>